<protein>
    <recommendedName>
        <fullName evidence="4">Lipoprotein</fullName>
    </recommendedName>
</protein>
<comment type="caution">
    <text evidence="2">The sequence shown here is derived from an EMBL/GenBank/DDBJ whole genome shotgun (WGS) entry which is preliminary data.</text>
</comment>
<evidence type="ECO:0008006" key="4">
    <source>
        <dbReference type="Google" id="ProtNLM"/>
    </source>
</evidence>
<dbReference type="AlphaFoldDB" id="A0A7Z0DC05"/>
<reference evidence="2 3" key="1">
    <citation type="submission" date="2020-07" db="EMBL/GenBank/DDBJ databases">
        <title>Sequencing the genomes of 1000 actinobacteria strains.</title>
        <authorList>
            <person name="Klenk H.-P."/>
        </authorList>
    </citation>
    <scope>NUCLEOTIDE SEQUENCE [LARGE SCALE GENOMIC DNA]</scope>
    <source>
        <strain evidence="2 3">DSM 103164</strain>
    </source>
</reference>
<gene>
    <name evidence="2" type="ORF">GGQ54_003243</name>
</gene>
<dbReference type="EMBL" id="JACBZS010000001">
    <property type="protein sequence ID" value="NYI72683.1"/>
    <property type="molecule type" value="Genomic_DNA"/>
</dbReference>
<name>A0A7Z0DC05_9ACTN</name>
<accession>A0A7Z0DC05</accession>
<evidence type="ECO:0000313" key="2">
    <source>
        <dbReference type="EMBL" id="NYI72683.1"/>
    </source>
</evidence>
<keyword evidence="1" id="KW-0732">Signal</keyword>
<sequence>MSLPRRTLVALLPVATALAAGLAGCGEAKPAPEAEATASRLGTALAEIDGVTSSEARVHIPRRSPRARIVGNVTVRPDLDLAELTRVARAFRAALEAHQFPPYITEGRLTTSLDGHEFSWEMDLAAPGELVGPTVETAYEELDRGASSVQLDRYGVRSSWERMDDRALLAPVGRVRVGRGLTASDSAGTFTWVDVVVFPDQRIYPIPFTSLATPMIGIMRSIRLGFLDNRVSWQLSPRSERIGGADDPLLRSTAARFLRDLLARPVAPEQDVEFMPPWGVKLRVADTVTITEWNNDATRAQSEAVVIGLLEELNR</sequence>
<proteinExistence type="predicted"/>
<feature type="chain" id="PRO_5030738733" description="Lipoprotein" evidence="1">
    <location>
        <begin position="20"/>
        <end position="315"/>
    </location>
</feature>
<dbReference type="PROSITE" id="PS51318">
    <property type="entry name" value="TAT"/>
    <property type="match status" value="1"/>
</dbReference>
<feature type="signal peptide" evidence="1">
    <location>
        <begin position="1"/>
        <end position="19"/>
    </location>
</feature>
<evidence type="ECO:0000313" key="3">
    <source>
        <dbReference type="Proteomes" id="UP000527616"/>
    </source>
</evidence>
<evidence type="ECO:0000256" key="1">
    <source>
        <dbReference type="SAM" id="SignalP"/>
    </source>
</evidence>
<dbReference type="PROSITE" id="PS51257">
    <property type="entry name" value="PROKAR_LIPOPROTEIN"/>
    <property type="match status" value="1"/>
</dbReference>
<dbReference type="InterPro" id="IPR006311">
    <property type="entry name" value="TAT_signal"/>
</dbReference>
<organism evidence="2 3">
    <name type="scientific">Naumannella cuiyingiana</name>
    <dbReference type="NCBI Taxonomy" id="1347891"/>
    <lineage>
        <taxon>Bacteria</taxon>
        <taxon>Bacillati</taxon>
        <taxon>Actinomycetota</taxon>
        <taxon>Actinomycetes</taxon>
        <taxon>Propionibacteriales</taxon>
        <taxon>Propionibacteriaceae</taxon>
        <taxon>Naumannella</taxon>
    </lineage>
</organism>
<keyword evidence="3" id="KW-1185">Reference proteome</keyword>
<dbReference type="RefSeq" id="WP_179446305.1">
    <property type="nucleotide sequence ID" value="NZ_JACBZS010000001.1"/>
</dbReference>
<dbReference type="Proteomes" id="UP000527616">
    <property type="component" value="Unassembled WGS sequence"/>
</dbReference>